<evidence type="ECO:0000256" key="1">
    <source>
        <dbReference type="ARBA" id="ARBA00023015"/>
    </source>
</evidence>
<dbReference type="InterPro" id="IPR036388">
    <property type="entry name" value="WH-like_DNA-bd_sf"/>
</dbReference>
<comment type="caution">
    <text evidence="6">The sequence shown here is derived from an EMBL/GenBank/DDBJ whole genome shotgun (WGS) entry which is preliminary data.</text>
</comment>
<feature type="domain" description="HTH luxR-type" evidence="5">
    <location>
        <begin position="1"/>
        <end position="64"/>
    </location>
</feature>
<evidence type="ECO:0000256" key="4">
    <source>
        <dbReference type="SAM" id="MobiDB-lite"/>
    </source>
</evidence>
<dbReference type="InterPro" id="IPR016032">
    <property type="entry name" value="Sig_transdc_resp-reg_C-effctor"/>
</dbReference>
<dbReference type="InterPro" id="IPR000792">
    <property type="entry name" value="Tscrpt_reg_LuxR_C"/>
</dbReference>
<accession>A0A4Y3K9L7</accession>
<dbReference type="PANTHER" id="PTHR44688">
    <property type="entry name" value="DNA-BINDING TRANSCRIPTIONAL ACTIVATOR DEVR_DOSR"/>
    <property type="match status" value="1"/>
</dbReference>
<keyword evidence="7" id="KW-1185">Reference proteome</keyword>
<dbReference type="PROSITE" id="PS50043">
    <property type="entry name" value="HTH_LUXR_2"/>
    <property type="match status" value="1"/>
</dbReference>
<dbReference type="Gene3D" id="1.10.10.10">
    <property type="entry name" value="Winged helix-like DNA-binding domain superfamily/Winged helix DNA-binding domain"/>
    <property type="match status" value="1"/>
</dbReference>
<dbReference type="Proteomes" id="UP000315842">
    <property type="component" value="Unassembled WGS sequence"/>
</dbReference>
<gene>
    <name evidence="6" type="ORF">CUD01_05480</name>
</gene>
<protein>
    <recommendedName>
        <fullName evidence="5">HTH luxR-type domain-containing protein</fullName>
    </recommendedName>
</protein>
<feature type="compositionally biased region" description="Basic and acidic residues" evidence="4">
    <location>
        <begin position="1"/>
        <end position="15"/>
    </location>
</feature>
<proteinExistence type="predicted"/>
<evidence type="ECO:0000313" key="7">
    <source>
        <dbReference type="Proteomes" id="UP000315842"/>
    </source>
</evidence>
<dbReference type="PRINTS" id="PR00038">
    <property type="entry name" value="HTHLUXR"/>
</dbReference>
<evidence type="ECO:0000313" key="6">
    <source>
        <dbReference type="EMBL" id="GEA80104.1"/>
    </source>
</evidence>
<dbReference type="AlphaFoldDB" id="A0A4Y3K9L7"/>
<organism evidence="6 7">
    <name type="scientific">Cellulomonas uda</name>
    <dbReference type="NCBI Taxonomy" id="1714"/>
    <lineage>
        <taxon>Bacteria</taxon>
        <taxon>Bacillati</taxon>
        <taxon>Actinomycetota</taxon>
        <taxon>Actinomycetes</taxon>
        <taxon>Micrococcales</taxon>
        <taxon>Cellulomonadaceae</taxon>
        <taxon>Cellulomonas</taxon>
    </lineage>
</organism>
<dbReference type="Pfam" id="PF00196">
    <property type="entry name" value="GerE"/>
    <property type="match status" value="1"/>
</dbReference>
<feature type="region of interest" description="Disordered" evidence="4">
    <location>
        <begin position="1"/>
        <end position="20"/>
    </location>
</feature>
<dbReference type="EMBL" id="BJLP01000005">
    <property type="protein sequence ID" value="GEA80104.1"/>
    <property type="molecule type" value="Genomic_DNA"/>
</dbReference>
<keyword evidence="2" id="KW-0238">DNA-binding</keyword>
<evidence type="ECO:0000256" key="2">
    <source>
        <dbReference type="ARBA" id="ARBA00023125"/>
    </source>
</evidence>
<dbReference type="SMART" id="SM00421">
    <property type="entry name" value="HTH_LUXR"/>
    <property type="match status" value="1"/>
</dbReference>
<name>A0A4Y3K9L7_CELUD</name>
<evidence type="ECO:0000259" key="5">
    <source>
        <dbReference type="PROSITE" id="PS50043"/>
    </source>
</evidence>
<reference evidence="6 7" key="1">
    <citation type="submission" date="2019-06" db="EMBL/GenBank/DDBJ databases">
        <title>Whole genome shotgun sequence of Cellulomonas uda NBRC 3747.</title>
        <authorList>
            <person name="Hosoyama A."/>
            <person name="Uohara A."/>
            <person name="Ohji S."/>
            <person name="Ichikawa N."/>
        </authorList>
    </citation>
    <scope>NUCLEOTIDE SEQUENCE [LARGE SCALE GENOMIC DNA]</scope>
    <source>
        <strain evidence="6 7">NBRC 3747</strain>
    </source>
</reference>
<dbReference type="GO" id="GO:0006355">
    <property type="term" value="P:regulation of DNA-templated transcription"/>
    <property type="evidence" value="ECO:0007669"/>
    <property type="project" value="InterPro"/>
</dbReference>
<evidence type="ECO:0000256" key="3">
    <source>
        <dbReference type="ARBA" id="ARBA00023163"/>
    </source>
</evidence>
<dbReference type="PROSITE" id="PS00622">
    <property type="entry name" value="HTH_LUXR_1"/>
    <property type="match status" value="1"/>
</dbReference>
<keyword evidence="1" id="KW-0805">Transcription regulation</keyword>
<dbReference type="PANTHER" id="PTHR44688:SF16">
    <property type="entry name" value="DNA-BINDING TRANSCRIPTIONAL ACTIVATOR DEVR_DOSR"/>
    <property type="match status" value="1"/>
</dbReference>
<dbReference type="SUPFAM" id="SSF46894">
    <property type="entry name" value="C-terminal effector domain of the bipartite response regulators"/>
    <property type="match status" value="1"/>
</dbReference>
<sequence>MPGRDMSDGGTERRASVAQGLSNNQIGRRLYISGKTVSVHVSNVLAKLGASGRAEAVDVAHRRGLIGAR</sequence>
<dbReference type="CDD" id="cd06170">
    <property type="entry name" value="LuxR_C_like"/>
    <property type="match status" value="1"/>
</dbReference>
<keyword evidence="3" id="KW-0804">Transcription</keyword>
<dbReference type="GO" id="GO:0003677">
    <property type="term" value="F:DNA binding"/>
    <property type="evidence" value="ECO:0007669"/>
    <property type="project" value="UniProtKB-KW"/>
</dbReference>